<feature type="binding site" evidence="11">
    <location>
        <position position="35"/>
    </location>
    <ligand>
        <name>ATP</name>
        <dbReference type="ChEBI" id="CHEBI:30616"/>
    </ligand>
</feature>
<evidence type="ECO:0000313" key="15">
    <source>
        <dbReference type="EMBL" id="UUV99537.1"/>
    </source>
</evidence>
<dbReference type="PANTHER" id="PTHR46173:SF1">
    <property type="entry name" value="CCA TRNA NUCLEOTIDYLTRANSFERASE 1, MITOCHONDRIAL"/>
    <property type="match status" value="1"/>
</dbReference>
<dbReference type="Gene3D" id="3.30.460.10">
    <property type="entry name" value="Beta Polymerase, domain 2"/>
    <property type="match status" value="1"/>
</dbReference>
<dbReference type="InterPro" id="IPR043519">
    <property type="entry name" value="NT_sf"/>
</dbReference>
<feature type="binding site" evidence="11">
    <location>
        <position position="116"/>
    </location>
    <ligand>
        <name>ATP</name>
        <dbReference type="ChEBI" id="CHEBI:30616"/>
    </ligand>
</feature>
<feature type="binding site" evidence="11">
    <location>
        <position position="168"/>
    </location>
    <ligand>
        <name>ATP</name>
        <dbReference type="ChEBI" id="CHEBI:30616"/>
    </ligand>
</feature>
<feature type="binding site" evidence="11">
    <location>
        <position position="162"/>
    </location>
    <ligand>
        <name>CTP</name>
        <dbReference type="ChEBI" id="CHEBI:37563"/>
    </ligand>
</feature>
<feature type="binding site" evidence="11">
    <location>
        <position position="35"/>
    </location>
    <ligand>
        <name>CTP</name>
        <dbReference type="ChEBI" id="CHEBI:37563"/>
    </ligand>
</feature>
<keyword evidence="3 11" id="KW-0819">tRNA processing</keyword>
<feature type="binding site" evidence="11">
    <location>
        <position position="159"/>
    </location>
    <ligand>
        <name>CTP</name>
        <dbReference type="ChEBI" id="CHEBI:37563"/>
    </ligand>
</feature>
<feature type="binding site" evidence="11">
    <location>
        <position position="32"/>
    </location>
    <ligand>
        <name>ATP</name>
        <dbReference type="ChEBI" id="CHEBI:30616"/>
    </ligand>
</feature>
<dbReference type="GO" id="GO:0004810">
    <property type="term" value="F:CCA tRNA nucleotidyltransferase activity"/>
    <property type="evidence" value="ECO:0007669"/>
    <property type="project" value="UniProtKB-EC"/>
</dbReference>
<comment type="catalytic activity">
    <reaction evidence="11">
        <text>a tRNA precursor + 2 CTP + ATP = a tRNA with a 3' CCA end + 3 diphosphate</text>
        <dbReference type="Rhea" id="RHEA:14433"/>
        <dbReference type="Rhea" id="RHEA-COMP:10465"/>
        <dbReference type="Rhea" id="RHEA-COMP:10468"/>
        <dbReference type="ChEBI" id="CHEBI:30616"/>
        <dbReference type="ChEBI" id="CHEBI:33019"/>
        <dbReference type="ChEBI" id="CHEBI:37563"/>
        <dbReference type="ChEBI" id="CHEBI:74896"/>
        <dbReference type="ChEBI" id="CHEBI:83071"/>
        <dbReference type="EC" id="2.7.7.72"/>
    </reaction>
</comment>
<dbReference type="PANTHER" id="PTHR46173">
    <property type="entry name" value="CCA TRNA NUCLEOTIDYLTRANSFERASE 1, MITOCHONDRIAL"/>
    <property type="match status" value="1"/>
</dbReference>
<evidence type="ECO:0000313" key="16">
    <source>
        <dbReference type="Proteomes" id="UP001058273"/>
    </source>
</evidence>
<dbReference type="Gene3D" id="1.20.58.560">
    <property type="match status" value="1"/>
</dbReference>
<keyword evidence="8 11" id="KW-0067">ATP-binding</keyword>
<feature type="binding site" evidence="11">
    <location>
        <position position="47"/>
    </location>
    <ligand>
        <name>Mg(2+)</name>
        <dbReference type="ChEBI" id="CHEBI:18420"/>
    </ligand>
</feature>
<protein>
    <recommendedName>
        <fullName evidence="11">CCA-adding enzyme</fullName>
        <ecNumber evidence="11">2.7.7.72</ecNumber>
    </recommendedName>
    <alternativeName>
        <fullName evidence="11">CCA tRNA nucleotidyltransferase</fullName>
    </alternativeName>
    <alternativeName>
        <fullName evidence="11">tRNA CCA-pyrophosphorylase</fullName>
    </alternativeName>
    <alternativeName>
        <fullName evidence="11">tRNA adenylyl-/cytidylyl- transferase</fullName>
    </alternativeName>
    <alternativeName>
        <fullName evidence="11">tRNA nucleotidyltransferase</fullName>
    </alternativeName>
    <alternativeName>
        <fullName evidence="11">tRNA-NT</fullName>
    </alternativeName>
</protein>
<dbReference type="EC" id="2.7.7.72" evidence="11"/>
<evidence type="ECO:0000256" key="5">
    <source>
        <dbReference type="ARBA" id="ARBA00022723"/>
    </source>
</evidence>
<name>A0ABY5P133_9ENTE</name>
<keyword evidence="10 11" id="KW-0694">RNA-binding</keyword>
<dbReference type="Proteomes" id="UP001058273">
    <property type="component" value="Chromosome"/>
</dbReference>
<keyword evidence="2 11" id="KW-0808">Transferase</keyword>
<feature type="binding site" evidence="11">
    <location>
        <position position="32"/>
    </location>
    <ligand>
        <name>CTP</name>
        <dbReference type="ChEBI" id="CHEBI:37563"/>
    </ligand>
</feature>
<comment type="similarity">
    <text evidence="11">Belongs to the tRNA nucleotidyltransferase/poly(A) polymerase family. Bacterial CCA-adding enzyme type 3 subfamily.</text>
</comment>
<dbReference type="RefSeq" id="WP_257700567.1">
    <property type="nucleotide sequence ID" value="NZ_CP102451.1"/>
</dbReference>
<reference evidence="15" key="1">
    <citation type="submission" date="2022-08" db="EMBL/GenBank/DDBJ databases">
        <title>Genome sequence of Vagococcus luciliae DSM 112651.</title>
        <authorList>
            <person name="Juan G."/>
            <person name="Anja P."/>
            <person name="Rolf D."/>
            <person name="Kampfer P."/>
            <person name="Vilcinskas A."/>
        </authorList>
    </citation>
    <scope>NUCLEOTIDE SEQUENCE</scope>
    <source>
        <strain evidence="15">G314FT</strain>
    </source>
</reference>
<reference evidence="15" key="2">
    <citation type="submission" date="2022-08" db="EMBL/GenBank/DDBJ databases">
        <authorList>
            <person name="Poehlein A."/>
            <person name="Guzman J."/>
            <person name="Daniel R."/>
            <person name="Vilcinskas A."/>
        </authorList>
    </citation>
    <scope>NUCLEOTIDE SEQUENCE</scope>
    <source>
        <strain evidence="15">G314FT</strain>
    </source>
</reference>
<dbReference type="EMBL" id="CP102451">
    <property type="protein sequence ID" value="UUV99537.1"/>
    <property type="molecule type" value="Genomic_DNA"/>
</dbReference>
<evidence type="ECO:0000259" key="14">
    <source>
        <dbReference type="Pfam" id="PF13735"/>
    </source>
</evidence>
<dbReference type="HAMAP" id="MF_01263">
    <property type="entry name" value="CCA_bact_type3"/>
    <property type="match status" value="1"/>
</dbReference>
<dbReference type="InterPro" id="IPR023068">
    <property type="entry name" value="CCA-adding_enz_firmicutes"/>
</dbReference>
<feature type="domain" description="tRNA nucleotidyltransferase/poly(A) polymerase RNA and SrmB- binding" evidence="13">
    <location>
        <begin position="174"/>
        <end position="232"/>
    </location>
</feature>
<dbReference type="InterPro" id="IPR032828">
    <property type="entry name" value="PolyA_RNA-bd"/>
</dbReference>
<feature type="binding site" evidence="11">
    <location>
        <position position="116"/>
    </location>
    <ligand>
        <name>CTP</name>
        <dbReference type="ChEBI" id="CHEBI:37563"/>
    </ligand>
</feature>
<feature type="binding site" evidence="11">
    <location>
        <position position="45"/>
    </location>
    <ligand>
        <name>Mg(2+)</name>
        <dbReference type="ChEBI" id="CHEBI:18420"/>
    </ligand>
</feature>
<evidence type="ECO:0000259" key="12">
    <source>
        <dbReference type="Pfam" id="PF01743"/>
    </source>
</evidence>
<keyword evidence="6 11" id="KW-0547">Nucleotide-binding</keyword>
<feature type="binding site" evidence="11">
    <location>
        <position position="168"/>
    </location>
    <ligand>
        <name>CTP</name>
        <dbReference type="ChEBI" id="CHEBI:37563"/>
    </ligand>
</feature>
<dbReference type="InterPro" id="IPR050264">
    <property type="entry name" value="Bact_CCA-adding_enz_type3_sf"/>
</dbReference>
<evidence type="ECO:0000256" key="10">
    <source>
        <dbReference type="ARBA" id="ARBA00022884"/>
    </source>
</evidence>
<dbReference type="InterPro" id="IPR002646">
    <property type="entry name" value="PolA_pol_head_dom"/>
</dbReference>
<organism evidence="15 16">
    <name type="scientific">Vagococcus luciliae</name>
    <dbReference type="NCBI Taxonomy" id="2920380"/>
    <lineage>
        <taxon>Bacteria</taxon>
        <taxon>Bacillati</taxon>
        <taxon>Bacillota</taxon>
        <taxon>Bacilli</taxon>
        <taxon>Lactobacillales</taxon>
        <taxon>Enterococcaceae</taxon>
        <taxon>Vagococcus</taxon>
    </lineage>
</organism>
<dbReference type="NCBIfam" id="NF009814">
    <property type="entry name" value="PRK13299.1"/>
    <property type="match status" value="1"/>
</dbReference>
<feature type="domain" description="Poly A polymerase head" evidence="12">
    <location>
        <begin position="27"/>
        <end position="146"/>
    </location>
</feature>
<keyword evidence="9 11" id="KW-0460">Magnesium</keyword>
<comment type="function">
    <text evidence="11">Catalyzes the addition and repair of the essential 3'-terminal CCA sequence in tRNAs without using a nucleic acid template. Adds these three nucleotides in the order of C, C, and A to the tRNA nucleotide-73, using CTP and ATP as substrates and producing inorganic pyrophosphate. tRNA 3'-terminal CCA addition is required both for tRNA processing and repair. Also involved in tRNA surveillance by mediating tandem CCA addition to generate a CCACCA at the 3' terminus of unstable tRNAs. While stable tRNAs receive only 3'-terminal CCA, unstable tRNAs are marked with CCACCA and rapidly degraded.</text>
</comment>
<feature type="binding site" evidence="11">
    <location>
        <position position="162"/>
    </location>
    <ligand>
        <name>ATP</name>
        <dbReference type="ChEBI" id="CHEBI:30616"/>
    </ligand>
</feature>
<dbReference type="SUPFAM" id="SSF81891">
    <property type="entry name" value="Poly A polymerase C-terminal region-like"/>
    <property type="match status" value="1"/>
</dbReference>
<comment type="cofactor">
    <cofactor evidence="1 11">
        <name>Mg(2+)</name>
        <dbReference type="ChEBI" id="CHEBI:18420"/>
    </cofactor>
</comment>
<evidence type="ECO:0000256" key="11">
    <source>
        <dbReference type="HAMAP-Rule" id="MF_01263"/>
    </source>
</evidence>
<accession>A0ABY5P133</accession>
<feature type="domain" description="CCA-adding enzyme C-terminal" evidence="14">
    <location>
        <begin position="251"/>
        <end position="394"/>
    </location>
</feature>
<evidence type="ECO:0000256" key="2">
    <source>
        <dbReference type="ARBA" id="ARBA00022679"/>
    </source>
</evidence>
<comment type="miscellaneous">
    <text evidence="11">A single active site specifically recognizes both ATP and CTP and is responsible for their addition.</text>
</comment>
<evidence type="ECO:0000256" key="1">
    <source>
        <dbReference type="ARBA" id="ARBA00001946"/>
    </source>
</evidence>
<evidence type="ECO:0000256" key="7">
    <source>
        <dbReference type="ARBA" id="ARBA00022800"/>
    </source>
</evidence>
<keyword evidence="16" id="KW-1185">Reference proteome</keyword>
<keyword evidence="4 11" id="KW-0548">Nucleotidyltransferase</keyword>
<gene>
    <name evidence="11 15" type="primary">cca</name>
    <name evidence="15" type="ORF">G314FT_16980</name>
</gene>
<dbReference type="Gene3D" id="1.10.110.30">
    <property type="match status" value="1"/>
</dbReference>
<dbReference type="SUPFAM" id="SSF81301">
    <property type="entry name" value="Nucleotidyltransferase"/>
    <property type="match status" value="1"/>
</dbReference>
<comment type="subunit">
    <text evidence="11">Homodimer.</text>
</comment>
<dbReference type="Pfam" id="PF12627">
    <property type="entry name" value="PolyA_pol_RNAbd"/>
    <property type="match status" value="1"/>
</dbReference>
<dbReference type="CDD" id="cd05398">
    <property type="entry name" value="NT_ClassII-CCAase"/>
    <property type="match status" value="1"/>
</dbReference>
<feature type="binding site" evidence="11">
    <location>
        <position position="159"/>
    </location>
    <ligand>
        <name>ATP</name>
        <dbReference type="ChEBI" id="CHEBI:30616"/>
    </ligand>
</feature>
<evidence type="ECO:0000256" key="6">
    <source>
        <dbReference type="ARBA" id="ARBA00022741"/>
    </source>
</evidence>
<evidence type="ECO:0000256" key="3">
    <source>
        <dbReference type="ARBA" id="ARBA00022694"/>
    </source>
</evidence>
<dbReference type="Gene3D" id="1.10.246.80">
    <property type="match status" value="1"/>
</dbReference>
<evidence type="ECO:0000256" key="4">
    <source>
        <dbReference type="ARBA" id="ARBA00022695"/>
    </source>
</evidence>
<feature type="binding site" evidence="11">
    <location>
        <position position="165"/>
    </location>
    <ligand>
        <name>ATP</name>
        <dbReference type="ChEBI" id="CHEBI:30616"/>
    </ligand>
</feature>
<evidence type="ECO:0000256" key="9">
    <source>
        <dbReference type="ARBA" id="ARBA00022842"/>
    </source>
</evidence>
<comment type="catalytic activity">
    <reaction evidence="11">
        <text>a tRNA with a 3' CCA end + 2 CTP + ATP = a tRNA with a 3' CCACCA end + 3 diphosphate</text>
        <dbReference type="Rhea" id="RHEA:76235"/>
        <dbReference type="Rhea" id="RHEA-COMP:10468"/>
        <dbReference type="Rhea" id="RHEA-COMP:18655"/>
        <dbReference type="ChEBI" id="CHEBI:30616"/>
        <dbReference type="ChEBI" id="CHEBI:33019"/>
        <dbReference type="ChEBI" id="CHEBI:37563"/>
        <dbReference type="ChEBI" id="CHEBI:83071"/>
        <dbReference type="ChEBI" id="CHEBI:195187"/>
    </reaction>
</comment>
<sequence length="401" mass="46441">MKINELPIEFKQALPVIKEINRHGYEAYFVGGSVRDVILHQTIHDVDIATSAFPEEIKEIFPRTIDVGIEHGTVLVLYNQDQYEITTFRTESTYQDYRRPDKVTFVRTLEEDLKRRDFTMNALAMTLDGEIVDLFEGIESIHEKEIKAVGNPDERFSEDALRMMRALRFASQLDFNIEVKTEEAIAKNHLLLEKIAIERIYIEWVKLLMGSHRKKGLHPFIETNCYKCCPELSSKKDELMSFSDVNPTMLLTSEELAWSCLLITLKETKIKSFFTKWKASKHLSNVVSQVVMYYNHRLENDWDAQSLYDAGVEVISLVEQARAFFSLPNDETLYLEKYDQLPIKSIADLSISGRDILSFTNKKPGPWLGNILSFSEKKVLNGHWKNDKDTLLKNIKEMVVD</sequence>
<keyword evidence="7 11" id="KW-0692">RNA repair</keyword>
<evidence type="ECO:0000259" key="13">
    <source>
        <dbReference type="Pfam" id="PF12627"/>
    </source>
</evidence>
<evidence type="ECO:0000256" key="8">
    <source>
        <dbReference type="ARBA" id="ARBA00022840"/>
    </source>
</evidence>
<dbReference type="InterPro" id="IPR032810">
    <property type="entry name" value="CCA-adding_enz_C"/>
</dbReference>
<dbReference type="Pfam" id="PF01743">
    <property type="entry name" value="PolyA_pol"/>
    <property type="match status" value="1"/>
</dbReference>
<feature type="binding site" evidence="11">
    <location>
        <position position="165"/>
    </location>
    <ligand>
        <name>CTP</name>
        <dbReference type="ChEBI" id="CHEBI:37563"/>
    </ligand>
</feature>
<keyword evidence="5 11" id="KW-0479">Metal-binding</keyword>
<dbReference type="Pfam" id="PF13735">
    <property type="entry name" value="tRNA_NucTran2_2"/>
    <property type="match status" value="1"/>
</dbReference>
<proteinExistence type="inferred from homology"/>